<dbReference type="SUPFAM" id="SSF52540">
    <property type="entry name" value="P-loop containing nucleoside triphosphate hydrolases"/>
    <property type="match status" value="1"/>
</dbReference>
<proteinExistence type="predicted"/>
<dbReference type="AlphaFoldDB" id="A0A1W1E007"/>
<dbReference type="PANTHER" id="PTHR30121:SF6">
    <property type="entry name" value="SLR6007 PROTEIN"/>
    <property type="match status" value="1"/>
</dbReference>
<reference evidence="1" key="1">
    <citation type="submission" date="2016-10" db="EMBL/GenBank/DDBJ databases">
        <authorList>
            <person name="de Groot N.N."/>
        </authorList>
    </citation>
    <scope>NUCLEOTIDE SEQUENCE</scope>
</reference>
<organism evidence="1">
    <name type="scientific">hydrothermal vent metagenome</name>
    <dbReference type="NCBI Taxonomy" id="652676"/>
    <lineage>
        <taxon>unclassified sequences</taxon>
        <taxon>metagenomes</taxon>
        <taxon>ecological metagenomes</taxon>
    </lineage>
</organism>
<dbReference type="InterPro" id="IPR027417">
    <property type="entry name" value="P-loop_NTPase"/>
</dbReference>
<accession>A0A1W1E007</accession>
<sequence length="884" mass="99780">MSLLRALKSQKPLTKIELGGPLISDSNRDNLFAPSFVDLLPVKRYLGDGIFHFRNGGLGSIFKIETISLEATTEEYQEEVLDALTFVLKNAISYEHIDFWLSQMFIIKKQSAEDVLNQIHAHCNKNKDEKTNTKFAQNYLESMDSHIQSLSNKNGAFIDKETGEPWSLSQLEIYFCFWQEKSINIQDLNKEFDIINDAIVRIEHALVQAKIKPKRMNGQNYVDFISGFFHDKKIPYKQDVLNTLDEDLSQIALNHPSITVQENGIFCFKHDDKVKYATYMPLEKIDDTSRINVGHLSAENKNTKLSLFDRLPVGSIWSQTTIYISHDKADEYLEKIKNSSIGKDTKSSQNSDDAESAKVVAAQGDYIVRYAAGLFLFHDKENILKAETRKVNSIFGALGLNLLEPKENPLSQDDFIRSLPFCFNYALDRKFYKKCASLQHISTVAALSPFYGRSTGTGSAGVVKFNRGGEPLMFDPVIDKSQNAFGLLFGPSGTGKSAWLIEFLFSMMAIHNPKHVFIIEKGDSFGLFVDHCKQQGLSANKVTIKASSKDIHLPPFANATRLITDKGLEQERDLLGELLIIAQLMITGGETKESEKFERSDWDTVGNAIQLAAQNTLDNDRDITLTEDVINALNELADSDDLMDSEKERIRKMAKSMRVYINSEFDKQIFNTPGELFPESDITQLDVGVFGSDGYESKLVVAFASLVNDINRIAEQNQFSGRPIFLLIDEAHLFTKHPLIISWILKMVKMWRKWGVWVWFATPSLKDYTDAASSMFDTIEWIICLKIKKSEAAELAKLIDMTDEQRELIASIKGAKGQYKEGVVISDTLSTLFRSVSMPLALALAMTEQSEKAIRQKIMEKNDCSEMEAAYMIADEILQTRVSG</sequence>
<evidence type="ECO:0000313" key="1">
    <source>
        <dbReference type="EMBL" id="SFV87056.1"/>
    </source>
</evidence>
<dbReference type="InterPro" id="IPR025955">
    <property type="entry name" value="TraC/Conjuga_ATPase"/>
</dbReference>
<dbReference type="Pfam" id="PF11130">
    <property type="entry name" value="TraC_F_IV"/>
    <property type="match status" value="1"/>
</dbReference>
<dbReference type="Gene3D" id="1.10.8.730">
    <property type="match status" value="1"/>
</dbReference>
<protein>
    <submittedName>
        <fullName evidence="1">Type IV secretory pathway, VirB4 components</fullName>
    </submittedName>
</protein>
<dbReference type="Gene3D" id="3.40.50.300">
    <property type="entry name" value="P-loop containing nucleotide triphosphate hydrolases"/>
    <property type="match status" value="1"/>
</dbReference>
<name>A0A1W1E007_9ZZZZ</name>
<dbReference type="NCBIfam" id="TIGR03744">
    <property type="entry name" value="traC_PFL_4706"/>
    <property type="match status" value="1"/>
</dbReference>
<dbReference type="EMBL" id="FPHY01000144">
    <property type="protein sequence ID" value="SFV87056.1"/>
    <property type="molecule type" value="Genomic_DNA"/>
</dbReference>
<dbReference type="InterPro" id="IPR022303">
    <property type="entry name" value="Conjug_Trfer_ATPase"/>
</dbReference>
<dbReference type="PANTHER" id="PTHR30121">
    <property type="entry name" value="UNCHARACTERIZED PROTEIN YJGR-RELATED"/>
    <property type="match status" value="1"/>
</dbReference>
<dbReference type="InterPro" id="IPR051162">
    <property type="entry name" value="T4SS_component"/>
</dbReference>
<gene>
    <name evidence="1" type="ORF">MNB_SUP05-SYMBIONT-4-646</name>
</gene>